<evidence type="ECO:0000313" key="3">
    <source>
        <dbReference type="EMBL" id="KAF2132409.1"/>
    </source>
</evidence>
<protein>
    <recommendedName>
        <fullName evidence="2">EthD domain-containing protein</fullName>
    </recommendedName>
</protein>
<dbReference type="AlphaFoldDB" id="A0A6A6AKC9"/>
<feature type="non-terminal residue" evidence="3">
    <location>
        <position position="1"/>
    </location>
</feature>
<sequence>YNYNFREFRPQSGRNGSFRQPYFRFLILFRQNAGITEEFFHRHWKTVHADLTLSQADVGLRLQRYIQLHQDKEHRDMIQPLLAAVGGAMLLAPYDGIAEFHTSDYATFEKFILSVFNDPIQVGDQQTFIEAGAPLHVMAGYENLIFGSGIETSNGYDGILPEDSR</sequence>
<feature type="domain" description="EthD" evidence="2">
    <location>
        <begin position="33"/>
        <end position="112"/>
    </location>
</feature>
<dbReference type="EMBL" id="ML977501">
    <property type="protein sequence ID" value="KAF2132409.1"/>
    <property type="molecule type" value="Genomic_DNA"/>
</dbReference>
<dbReference type="SUPFAM" id="SSF54909">
    <property type="entry name" value="Dimeric alpha+beta barrel"/>
    <property type="match status" value="1"/>
</dbReference>
<dbReference type="InterPro" id="IPR011008">
    <property type="entry name" value="Dimeric_a/b-barrel"/>
</dbReference>
<dbReference type="OrthoDB" id="3454835at2759"/>
<dbReference type="RefSeq" id="XP_033526796.1">
    <property type="nucleotide sequence ID" value="XM_033662935.1"/>
</dbReference>
<feature type="non-terminal residue" evidence="3">
    <location>
        <position position="165"/>
    </location>
</feature>
<evidence type="ECO:0000313" key="4">
    <source>
        <dbReference type="Proteomes" id="UP000799771"/>
    </source>
</evidence>
<dbReference type="GeneID" id="54403367"/>
<evidence type="ECO:0000259" key="2">
    <source>
        <dbReference type="Pfam" id="PF07110"/>
    </source>
</evidence>
<gene>
    <name evidence="3" type="ORF">P153DRAFT_275417</name>
</gene>
<organism evidence="3 4">
    <name type="scientific">Dothidotthia symphoricarpi CBS 119687</name>
    <dbReference type="NCBI Taxonomy" id="1392245"/>
    <lineage>
        <taxon>Eukaryota</taxon>
        <taxon>Fungi</taxon>
        <taxon>Dikarya</taxon>
        <taxon>Ascomycota</taxon>
        <taxon>Pezizomycotina</taxon>
        <taxon>Dothideomycetes</taxon>
        <taxon>Pleosporomycetidae</taxon>
        <taxon>Pleosporales</taxon>
        <taxon>Dothidotthiaceae</taxon>
        <taxon>Dothidotthia</taxon>
    </lineage>
</organism>
<comment type="similarity">
    <text evidence="1">Belongs to the tpcK family.</text>
</comment>
<name>A0A6A6AKC9_9PLEO</name>
<dbReference type="Proteomes" id="UP000799771">
    <property type="component" value="Unassembled WGS sequence"/>
</dbReference>
<keyword evidence="4" id="KW-1185">Reference proteome</keyword>
<dbReference type="InterPro" id="IPR009799">
    <property type="entry name" value="EthD_dom"/>
</dbReference>
<evidence type="ECO:0000256" key="1">
    <source>
        <dbReference type="ARBA" id="ARBA00005986"/>
    </source>
</evidence>
<dbReference type="Gene3D" id="3.30.70.100">
    <property type="match status" value="1"/>
</dbReference>
<dbReference type="Pfam" id="PF07110">
    <property type="entry name" value="EthD"/>
    <property type="match status" value="1"/>
</dbReference>
<accession>A0A6A6AKC9</accession>
<dbReference type="GO" id="GO:0016491">
    <property type="term" value="F:oxidoreductase activity"/>
    <property type="evidence" value="ECO:0007669"/>
    <property type="project" value="InterPro"/>
</dbReference>
<reference evidence="3" key="1">
    <citation type="journal article" date="2020" name="Stud. Mycol.">
        <title>101 Dothideomycetes genomes: a test case for predicting lifestyles and emergence of pathogens.</title>
        <authorList>
            <person name="Haridas S."/>
            <person name="Albert R."/>
            <person name="Binder M."/>
            <person name="Bloem J."/>
            <person name="Labutti K."/>
            <person name="Salamov A."/>
            <person name="Andreopoulos B."/>
            <person name="Baker S."/>
            <person name="Barry K."/>
            <person name="Bills G."/>
            <person name="Bluhm B."/>
            <person name="Cannon C."/>
            <person name="Castanera R."/>
            <person name="Culley D."/>
            <person name="Daum C."/>
            <person name="Ezra D."/>
            <person name="Gonzalez J."/>
            <person name="Henrissat B."/>
            <person name="Kuo A."/>
            <person name="Liang C."/>
            <person name="Lipzen A."/>
            <person name="Lutzoni F."/>
            <person name="Magnuson J."/>
            <person name="Mondo S."/>
            <person name="Nolan M."/>
            <person name="Ohm R."/>
            <person name="Pangilinan J."/>
            <person name="Park H.-J."/>
            <person name="Ramirez L."/>
            <person name="Alfaro M."/>
            <person name="Sun H."/>
            <person name="Tritt A."/>
            <person name="Yoshinaga Y."/>
            <person name="Zwiers L.-H."/>
            <person name="Turgeon B."/>
            <person name="Goodwin S."/>
            <person name="Spatafora J."/>
            <person name="Crous P."/>
            <person name="Grigoriev I."/>
        </authorList>
    </citation>
    <scope>NUCLEOTIDE SEQUENCE</scope>
    <source>
        <strain evidence="3">CBS 119687</strain>
    </source>
</reference>
<proteinExistence type="inferred from homology"/>